<keyword evidence="3" id="KW-0472">Membrane</keyword>
<dbReference type="Proteomes" id="UP000637513">
    <property type="component" value="Unassembled WGS sequence"/>
</dbReference>
<evidence type="ECO:0000256" key="2">
    <source>
        <dbReference type="SAM" id="Coils"/>
    </source>
</evidence>
<feature type="repeat" description="TPR" evidence="1">
    <location>
        <begin position="203"/>
        <end position="236"/>
    </location>
</feature>
<dbReference type="PROSITE" id="PS50005">
    <property type="entry name" value="TPR"/>
    <property type="match status" value="1"/>
</dbReference>
<dbReference type="RefSeq" id="WP_022141023.1">
    <property type="nucleotide sequence ID" value="NZ_JACRSW010000031.1"/>
</dbReference>
<dbReference type="InterPro" id="IPR019734">
    <property type="entry name" value="TPR_rpt"/>
</dbReference>
<organism evidence="4 5">
    <name type="scientific">Jutongia hominis</name>
    <dbReference type="NCBI Taxonomy" id="2763664"/>
    <lineage>
        <taxon>Bacteria</taxon>
        <taxon>Bacillati</taxon>
        <taxon>Bacillota</taxon>
        <taxon>Clostridia</taxon>
        <taxon>Lachnospirales</taxon>
        <taxon>Lachnospiraceae</taxon>
        <taxon>Jutongia</taxon>
    </lineage>
</organism>
<name>A0ABR7MVE2_9FIRM</name>
<evidence type="ECO:0000256" key="1">
    <source>
        <dbReference type="PROSITE-ProRule" id="PRU00339"/>
    </source>
</evidence>
<dbReference type="SMART" id="SM00028">
    <property type="entry name" value="TPR"/>
    <property type="match status" value="2"/>
</dbReference>
<dbReference type="InterPro" id="IPR011990">
    <property type="entry name" value="TPR-like_helical_dom_sf"/>
</dbReference>
<evidence type="ECO:0000313" key="5">
    <source>
        <dbReference type="Proteomes" id="UP000637513"/>
    </source>
</evidence>
<proteinExistence type="predicted"/>
<keyword evidence="3" id="KW-1133">Transmembrane helix</keyword>
<dbReference type="Pfam" id="PF12895">
    <property type="entry name" value="ANAPC3"/>
    <property type="match status" value="1"/>
</dbReference>
<protein>
    <submittedName>
        <fullName evidence="4">Tetratricopeptide repeat protein</fullName>
    </submittedName>
</protein>
<keyword evidence="3" id="KW-0812">Transmembrane</keyword>
<feature type="transmembrane region" description="Helical" evidence="3">
    <location>
        <begin position="37"/>
        <end position="59"/>
    </location>
</feature>
<feature type="coiled-coil region" evidence="2">
    <location>
        <begin position="68"/>
        <end position="102"/>
    </location>
</feature>
<gene>
    <name evidence="4" type="ORF">H8700_08550</name>
</gene>
<evidence type="ECO:0000256" key="3">
    <source>
        <dbReference type="SAM" id="Phobius"/>
    </source>
</evidence>
<keyword evidence="2" id="KW-0175">Coiled coil</keyword>
<keyword evidence="5" id="KW-1185">Reference proteome</keyword>
<keyword evidence="1" id="KW-0802">TPR repeat</keyword>
<accession>A0ABR7MVE2</accession>
<sequence>MDRSENMDSEKDVDLSRLPLSERSRIERKNSSGKKNVLFFLLGMLVGIVGIFAIGHPFAKDSYEVSEYKKVVAQNDTLKKENESLTKKQEESEKKLDEDKKIIDKAGKNLYARDNLIKSAYEFYQNDDKKKAKSLLKDFTKSNFEYSEGKQLFVALGGKNEEKTKGRQANDLFVKGRQQYNWGNYDKALKKLLEADSLDNNDQSILYFIGRCYEQQNNIDEAKYYFEKVALLDNNSDRGILARQRLDVLAAQ</sequence>
<evidence type="ECO:0000313" key="4">
    <source>
        <dbReference type="EMBL" id="MBC8557756.1"/>
    </source>
</evidence>
<dbReference type="SUPFAM" id="SSF48452">
    <property type="entry name" value="TPR-like"/>
    <property type="match status" value="1"/>
</dbReference>
<comment type="caution">
    <text evidence="4">The sequence shown here is derived from an EMBL/GenBank/DDBJ whole genome shotgun (WGS) entry which is preliminary data.</text>
</comment>
<dbReference type="Gene3D" id="1.25.40.10">
    <property type="entry name" value="Tetratricopeptide repeat domain"/>
    <property type="match status" value="1"/>
</dbReference>
<reference evidence="4 5" key="1">
    <citation type="submission" date="2020-08" db="EMBL/GenBank/DDBJ databases">
        <title>Genome public.</title>
        <authorList>
            <person name="Liu C."/>
            <person name="Sun Q."/>
        </authorList>
    </citation>
    <scope>NUCLEOTIDE SEQUENCE [LARGE SCALE GENOMIC DNA]</scope>
    <source>
        <strain evidence="4 5">BX3</strain>
    </source>
</reference>
<dbReference type="EMBL" id="JACRSW010000031">
    <property type="protein sequence ID" value="MBC8557756.1"/>
    <property type="molecule type" value="Genomic_DNA"/>
</dbReference>